<dbReference type="GO" id="GO:0009231">
    <property type="term" value="P:riboflavin biosynthetic process"/>
    <property type="evidence" value="ECO:0007669"/>
    <property type="project" value="TreeGrafter"/>
</dbReference>
<keyword evidence="5" id="KW-1185">Reference proteome</keyword>
<dbReference type="RefSeq" id="WP_208841836.1">
    <property type="nucleotide sequence ID" value="NZ_CP072133.1"/>
</dbReference>
<dbReference type="InterPro" id="IPR023214">
    <property type="entry name" value="HAD_sf"/>
</dbReference>
<evidence type="ECO:0000313" key="4">
    <source>
        <dbReference type="EMBL" id="QTH70240.1"/>
    </source>
</evidence>
<dbReference type="PANTHER" id="PTHR46470:SF4">
    <property type="entry name" value="5-AMINO-6-(5-PHOSPHO-D-RIBITYLAMINO)URACIL PHOSPHATASE YIGB"/>
    <property type="match status" value="1"/>
</dbReference>
<evidence type="ECO:0000256" key="3">
    <source>
        <dbReference type="ARBA" id="ARBA00022842"/>
    </source>
</evidence>
<dbReference type="EMBL" id="CP072133">
    <property type="protein sequence ID" value="QTH70240.1"/>
    <property type="molecule type" value="Genomic_DNA"/>
</dbReference>
<dbReference type="GO" id="GO:0016787">
    <property type="term" value="F:hydrolase activity"/>
    <property type="evidence" value="ECO:0007669"/>
    <property type="project" value="UniProtKB-KW"/>
</dbReference>
<dbReference type="AlphaFoldDB" id="A0A975HLN9"/>
<dbReference type="PRINTS" id="PR00413">
    <property type="entry name" value="HADHALOGNASE"/>
</dbReference>
<organism evidence="4 5">
    <name type="scientific">Pseudoalteromonas xiamenensis</name>
    <dbReference type="NCBI Taxonomy" id="882626"/>
    <lineage>
        <taxon>Bacteria</taxon>
        <taxon>Pseudomonadati</taxon>
        <taxon>Pseudomonadota</taxon>
        <taxon>Gammaproteobacteria</taxon>
        <taxon>Alteromonadales</taxon>
        <taxon>Pseudoalteromonadaceae</taxon>
        <taxon>Pseudoalteromonas</taxon>
    </lineage>
</organism>
<dbReference type="NCBIfam" id="TIGR01549">
    <property type="entry name" value="HAD-SF-IA-v1"/>
    <property type="match status" value="1"/>
</dbReference>
<dbReference type="SUPFAM" id="SSF56784">
    <property type="entry name" value="HAD-like"/>
    <property type="match status" value="1"/>
</dbReference>
<evidence type="ECO:0000313" key="5">
    <source>
        <dbReference type="Proteomes" id="UP000664904"/>
    </source>
</evidence>
<dbReference type="KEGG" id="pxi:J5O05_09335"/>
<protein>
    <submittedName>
        <fullName evidence="4">HAD-IA family hydrolase</fullName>
    </submittedName>
</protein>
<dbReference type="PANTHER" id="PTHR46470">
    <property type="entry name" value="N-ACYLNEURAMINATE-9-PHOSPHATASE"/>
    <property type="match status" value="1"/>
</dbReference>
<dbReference type="InterPro" id="IPR006439">
    <property type="entry name" value="HAD-SF_hydro_IA"/>
</dbReference>
<evidence type="ECO:0000256" key="1">
    <source>
        <dbReference type="ARBA" id="ARBA00001946"/>
    </source>
</evidence>
<dbReference type="SFLD" id="SFLDS00003">
    <property type="entry name" value="Haloacid_Dehalogenase"/>
    <property type="match status" value="1"/>
</dbReference>
<sequence>MRFNRAIGEIKALSFDLDDTLYDNRPIIKAAIRAMLDYVEQFPEWQEQGEHFWRDCRRALLDKDESLEGDVTRWRHVALHYAFTELGFPEEDAVRHATGAFNAFMSARCNITVSEDVLILLNKLRQKYPLVAITNGNVDVEQFNLKGYFDFVLQAGRDGTAKPANAMYLTACARLNIEPSELLHIGDSLDSDVQGARQAGCASIWLENQFAPYSFKGLADLEIQDIRQLALFL</sequence>
<comment type="cofactor">
    <cofactor evidence="1">
        <name>Mg(2+)</name>
        <dbReference type="ChEBI" id="CHEBI:18420"/>
    </cofactor>
</comment>
<dbReference type="Pfam" id="PF00702">
    <property type="entry name" value="Hydrolase"/>
    <property type="match status" value="1"/>
</dbReference>
<proteinExistence type="predicted"/>
<name>A0A975HLN9_9GAMM</name>
<reference evidence="4" key="1">
    <citation type="submission" date="2021-03" db="EMBL/GenBank/DDBJ databases">
        <title>Complete Genome of Pseudoalteromonas xiamenensis STKMTI.2, a new potential marine bacterium producing anti-Vibrio compounds.</title>
        <authorList>
            <person name="Handayani D.P."/>
            <person name="Isnansetyo A."/>
            <person name="Istiqomah I."/>
            <person name="Jumina J."/>
        </authorList>
    </citation>
    <scope>NUCLEOTIDE SEQUENCE</scope>
    <source>
        <strain evidence="4">STKMTI.2</strain>
    </source>
</reference>
<dbReference type="Proteomes" id="UP000664904">
    <property type="component" value="Chromosome"/>
</dbReference>
<dbReference type="InterPro" id="IPR051400">
    <property type="entry name" value="HAD-like_hydrolase"/>
</dbReference>
<dbReference type="NCBIfam" id="TIGR01509">
    <property type="entry name" value="HAD-SF-IA-v3"/>
    <property type="match status" value="1"/>
</dbReference>
<evidence type="ECO:0000256" key="2">
    <source>
        <dbReference type="ARBA" id="ARBA00022801"/>
    </source>
</evidence>
<dbReference type="Gene3D" id="1.20.120.1600">
    <property type="match status" value="1"/>
</dbReference>
<dbReference type="Gene3D" id="3.40.50.1000">
    <property type="entry name" value="HAD superfamily/HAD-like"/>
    <property type="match status" value="1"/>
</dbReference>
<gene>
    <name evidence="4" type="ORF">J5O05_09335</name>
</gene>
<accession>A0A975HLN9</accession>
<keyword evidence="2 4" id="KW-0378">Hydrolase</keyword>
<dbReference type="InterPro" id="IPR036412">
    <property type="entry name" value="HAD-like_sf"/>
</dbReference>
<dbReference type="SFLD" id="SFLDG01129">
    <property type="entry name" value="C1.5:_HAD__Beta-PGM__Phosphata"/>
    <property type="match status" value="1"/>
</dbReference>
<keyword evidence="3" id="KW-0460">Magnesium</keyword>